<dbReference type="InterPro" id="IPR000383">
    <property type="entry name" value="Xaa-Pro-like_dom"/>
</dbReference>
<protein>
    <submittedName>
        <fullName evidence="4">CocE/NonD family hydrolase</fullName>
    </submittedName>
</protein>
<dbReference type="SMART" id="SM00939">
    <property type="entry name" value="PepX_C"/>
    <property type="match status" value="1"/>
</dbReference>
<dbReference type="Gene3D" id="2.60.120.260">
    <property type="entry name" value="Galactose-binding domain-like"/>
    <property type="match status" value="1"/>
</dbReference>
<organism evidence="4 5">
    <name type="scientific">Mucilaginibacter rigui</name>
    <dbReference type="NCBI Taxonomy" id="534635"/>
    <lineage>
        <taxon>Bacteria</taxon>
        <taxon>Pseudomonadati</taxon>
        <taxon>Bacteroidota</taxon>
        <taxon>Sphingobacteriia</taxon>
        <taxon>Sphingobacteriales</taxon>
        <taxon>Sphingobacteriaceae</taxon>
        <taxon>Mucilaginibacter</taxon>
    </lineage>
</organism>
<dbReference type="GO" id="GO:0016787">
    <property type="term" value="F:hydrolase activity"/>
    <property type="evidence" value="ECO:0007669"/>
    <property type="project" value="UniProtKB-KW"/>
</dbReference>
<dbReference type="InterPro" id="IPR005674">
    <property type="entry name" value="CocE/Ser_esterase"/>
</dbReference>
<evidence type="ECO:0000313" key="4">
    <source>
        <dbReference type="EMBL" id="MBD1386821.1"/>
    </source>
</evidence>
<keyword evidence="2" id="KW-0732">Signal</keyword>
<dbReference type="RefSeq" id="WP_191176642.1">
    <property type="nucleotide sequence ID" value="NZ_JACWMW010000003.1"/>
</dbReference>
<dbReference type="SUPFAM" id="SSF53474">
    <property type="entry name" value="alpha/beta-Hydrolases"/>
    <property type="match status" value="1"/>
</dbReference>
<dbReference type="InterPro" id="IPR013736">
    <property type="entry name" value="Xaa-Pro_dipept_C"/>
</dbReference>
<feature type="signal peptide" evidence="2">
    <location>
        <begin position="1"/>
        <end position="21"/>
    </location>
</feature>
<comment type="caution">
    <text evidence="4">The sequence shown here is derived from an EMBL/GenBank/DDBJ whole genome shotgun (WGS) entry which is preliminary data.</text>
</comment>
<dbReference type="Pfam" id="PF02129">
    <property type="entry name" value="Peptidase_S15"/>
    <property type="match status" value="1"/>
</dbReference>
<dbReference type="Gene3D" id="1.10.3020.10">
    <property type="entry name" value="alpha-amino acid ester hydrolase ( Helical cap domain)"/>
    <property type="match status" value="1"/>
</dbReference>
<dbReference type="SUPFAM" id="SSF49785">
    <property type="entry name" value="Galactose-binding domain-like"/>
    <property type="match status" value="1"/>
</dbReference>
<gene>
    <name evidence="4" type="ORF">IDJ75_16170</name>
</gene>
<reference evidence="4 5" key="1">
    <citation type="submission" date="2020-09" db="EMBL/GenBank/DDBJ databases">
        <title>Novel species of Mucilaginibacter isolated from a glacier on the Tibetan Plateau.</title>
        <authorList>
            <person name="Liu Q."/>
            <person name="Xin Y.-H."/>
        </authorList>
    </citation>
    <scope>NUCLEOTIDE SEQUENCE [LARGE SCALE GENOMIC DNA]</scope>
    <source>
        <strain evidence="4 5">CGMCC 1.13878</strain>
    </source>
</reference>
<evidence type="ECO:0000256" key="1">
    <source>
        <dbReference type="ARBA" id="ARBA00022801"/>
    </source>
</evidence>
<name>A0ABR7X8G8_9SPHI</name>
<dbReference type="EMBL" id="JACWMW010000003">
    <property type="protein sequence ID" value="MBD1386821.1"/>
    <property type="molecule type" value="Genomic_DNA"/>
</dbReference>
<keyword evidence="1 4" id="KW-0378">Hydrolase</keyword>
<dbReference type="InterPro" id="IPR029058">
    <property type="entry name" value="AB_hydrolase_fold"/>
</dbReference>
<dbReference type="Proteomes" id="UP000618754">
    <property type="component" value="Unassembled WGS sequence"/>
</dbReference>
<sequence length="573" mass="65610">MNRKNFCMALLCLISTNFCLAQQADTSRYIIQDSVFIKTKDGATLSAVVVRNKKLNNRQPAALMFFIYANLKRSLKEAKYAADHGYVGIVADTRGKRLSPDNIEPYEHEARDVNAVIDWIVQQPWSNGKVGMYGGSYSGYAQWAATKYMNPALKTIVPYVAAIPGQGLPMENNVFLNANYQWAFYITNNKYTDDEVNNDRARWRRLRNRWYESGAAYRKIDSIDGTPNPWLQRWLKHPSYDTYWQAMVPYKQDFAKINIPVLSITGYYDDGQISAMHYVKEHYRYNPKANHYLIIGPYDHFGAQKGGVPVLREYKVDSVALINTPEITFQWFDYIMKGAAKPAILKDKINFEVMGANQWRHVPSLEKMADKTLTLYLTNKKELANYMLSAVKPVKPATLTQEVDLADRKNANNDYYPDPIIRDVNRENGLFFITKPFEKAIAVNGFFTGELKAIINKKDMDIGVSLFEVMPDGRYFQLSYFLGRASYAKDMSVRKLLHPGQVETIPFEQTRMISRQLSKGSRLMVVLNIDKNPFAQINYGTGKDVSDETISDAKVPLKIKWLNSSFIKVPVSE</sequence>
<dbReference type="InterPro" id="IPR008979">
    <property type="entry name" value="Galactose-bd-like_sf"/>
</dbReference>
<dbReference type="NCBIfam" id="TIGR00976">
    <property type="entry name" value="CocE_NonD"/>
    <property type="match status" value="1"/>
</dbReference>
<dbReference type="Gene3D" id="3.40.50.1820">
    <property type="entry name" value="alpha/beta hydrolase"/>
    <property type="match status" value="1"/>
</dbReference>
<dbReference type="Pfam" id="PF08530">
    <property type="entry name" value="PepX_C"/>
    <property type="match status" value="1"/>
</dbReference>
<accession>A0ABR7X8G8</accession>
<evidence type="ECO:0000313" key="5">
    <source>
        <dbReference type="Proteomes" id="UP000618754"/>
    </source>
</evidence>
<feature type="domain" description="Xaa-Pro dipeptidyl-peptidase C-terminal" evidence="3">
    <location>
        <begin position="329"/>
        <end position="560"/>
    </location>
</feature>
<keyword evidence="5" id="KW-1185">Reference proteome</keyword>
<feature type="chain" id="PRO_5045953080" evidence="2">
    <location>
        <begin position="22"/>
        <end position="573"/>
    </location>
</feature>
<proteinExistence type="predicted"/>
<evidence type="ECO:0000259" key="3">
    <source>
        <dbReference type="SMART" id="SM00939"/>
    </source>
</evidence>
<evidence type="ECO:0000256" key="2">
    <source>
        <dbReference type="SAM" id="SignalP"/>
    </source>
</evidence>